<sequence>MPEEGKPYTPGNEAVDLSEAKDRSILKEVLHKGQGTSQPFKGANVTVHYVGYLASDGSKFDGSRDRGEPFTFKLGEGHVIKAWDVGVASMVPGEVAIFTCAASAAYGEQGMPPKIPGGATLVFEVELLDFEREDLSEEKDGGILRELITAGTGYAEPTEGAALKVHLVGSCGGNQFEDRTVEFELGAGEDFDIPLGIEIALRRFKKGEKSKLTLSPKNAFGKAGRDSVVGPDAVVEYEVELLSMTKRQEVWQMDLPEKFAEARNQKEKGGKLFGEGKYERAVAAYKRSVECLDTEAESTLDEEQQKERKALLLAGRLNLSLVYLKKHEPRLALEQAEKALQFDPNSVKGLFRRGQANLDLKAPDLARPDFKRVTELDPKNSIALQRLSLCNTLLKKQLEQDKKVFGNMFDRFAAADKKREERQKAQQKKEEKEIMTNVGEWGKQKEAVPASGDAPTATANGGGQENA</sequence>
<organism evidence="10">
    <name type="scientific">Cyprideis torosa</name>
    <dbReference type="NCBI Taxonomy" id="163714"/>
    <lineage>
        <taxon>Eukaryota</taxon>
        <taxon>Metazoa</taxon>
        <taxon>Ecdysozoa</taxon>
        <taxon>Arthropoda</taxon>
        <taxon>Crustacea</taxon>
        <taxon>Oligostraca</taxon>
        <taxon>Ostracoda</taxon>
        <taxon>Podocopa</taxon>
        <taxon>Podocopida</taxon>
        <taxon>Cytherocopina</taxon>
        <taxon>Cytheroidea</taxon>
        <taxon>Cytherideidae</taxon>
        <taxon>Cyprideis</taxon>
    </lineage>
</organism>
<dbReference type="InterPro" id="IPR019734">
    <property type="entry name" value="TPR_rpt"/>
</dbReference>
<feature type="compositionally biased region" description="Basic and acidic residues" evidence="9">
    <location>
        <begin position="416"/>
        <end position="434"/>
    </location>
</feature>
<dbReference type="InterPro" id="IPR050754">
    <property type="entry name" value="FKBP4/5/8-like"/>
</dbReference>
<dbReference type="SMART" id="SM00028">
    <property type="entry name" value="TPR"/>
    <property type="match status" value="3"/>
</dbReference>
<dbReference type="InterPro" id="IPR011990">
    <property type="entry name" value="TPR-like_helical_dom_sf"/>
</dbReference>
<dbReference type="FunFam" id="3.10.50.40:FF:000013">
    <property type="entry name" value="Peptidylprolyl isomerase"/>
    <property type="match status" value="1"/>
</dbReference>
<evidence type="ECO:0000313" key="10">
    <source>
        <dbReference type="EMBL" id="CAD7225152.1"/>
    </source>
</evidence>
<accession>A0A7R8WA30</accession>
<evidence type="ECO:0000256" key="8">
    <source>
        <dbReference type="PROSITE-ProRule" id="PRU00339"/>
    </source>
</evidence>
<dbReference type="PANTHER" id="PTHR46512">
    <property type="entry name" value="PEPTIDYLPROLYL ISOMERASE"/>
    <property type="match status" value="1"/>
</dbReference>
<proteinExistence type="predicted"/>
<evidence type="ECO:0000256" key="5">
    <source>
        <dbReference type="ARBA" id="ARBA00023110"/>
    </source>
</evidence>
<dbReference type="PROSITE" id="PS50005">
    <property type="entry name" value="TPR"/>
    <property type="match status" value="1"/>
</dbReference>
<dbReference type="FunFam" id="3.10.50.40:FF:000006">
    <property type="entry name" value="Peptidyl-prolyl cis-trans isomerase"/>
    <property type="match status" value="1"/>
</dbReference>
<dbReference type="InterPro" id="IPR046357">
    <property type="entry name" value="PPIase_dom_sf"/>
</dbReference>
<gene>
    <name evidence="10" type="ORF">CTOB1V02_LOCUS3098</name>
</gene>
<evidence type="ECO:0000256" key="3">
    <source>
        <dbReference type="ARBA" id="ARBA00022737"/>
    </source>
</evidence>
<dbReference type="SUPFAM" id="SSF48452">
    <property type="entry name" value="TPR-like"/>
    <property type="match status" value="1"/>
</dbReference>
<name>A0A7R8WA30_9CRUS</name>
<evidence type="ECO:0000256" key="2">
    <source>
        <dbReference type="ARBA" id="ARBA00013194"/>
    </source>
</evidence>
<keyword evidence="5 7" id="KW-0697">Rotamase</keyword>
<feature type="repeat" description="TPR" evidence="8">
    <location>
        <begin position="313"/>
        <end position="346"/>
    </location>
</feature>
<evidence type="ECO:0000256" key="9">
    <source>
        <dbReference type="SAM" id="MobiDB-lite"/>
    </source>
</evidence>
<reference evidence="10" key="1">
    <citation type="submission" date="2020-11" db="EMBL/GenBank/DDBJ databases">
        <authorList>
            <person name="Tran Van P."/>
        </authorList>
    </citation>
    <scope>NUCLEOTIDE SEQUENCE</scope>
</reference>
<dbReference type="EMBL" id="OB660513">
    <property type="protein sequence ID" value="CAD7225152.1"/>
    <property type="molecule type" value="Genomic_DNA"/>
</dbReference>
<dbReference type="AlphaFoldDB" id="A0A7R8WA30"/>
<keyword evidence="4 8" id="KW-0802">TPR repeat</keyword>
<dbReference type="OrthoDB" id="433738at2759"/>
<comment type="catalytic activity">
    <reaction evidence="1 7">
        <text>[protein]-peptidylproline (omega=180) = [protein]-peptidylproline (omega=0)</text>
        <dbReference type="Rhea" id="RHEA:16237"/>
        <dbReference type="Rhea" id="RHEA-COMP:10747"/>
        <dbReference type="Rhea" id="RHEA-COMP:10748"/>
        <dbReference type="ChEBI" id="CHEBI:83833"/>
        <dbReference type="ChEBI" id="CHEBI:83834"/>
        <dbReference type="EC" id="5.2.1.8"/>
    </reaction>
</comment>
<evidence type="ECO:0000256" key="6">
    <source>
        <dbReference type="ARBA" id="ARBA00023235"/>
    </source>
</evidence>
<dbReference type="SUPFAM" id="SSF54534">
    <property type="entry name" value="FKBP-like"/>
    <property type="match status" value="2"/>
</dbReference>
<evidence type="ECO:0000256" key="4">
    <source>
        <dbReference type="ARBA" id="ARBA00022803"/>
    </source>
</evidence>
<dbReference type="Pfam" id="PF00254">
    <property type="entry name" value="FKBP_C"/>
    <property type="match status" value="2"/>
</dbReference>
<feature type="region of interest" description="Disordered" evidence="9">
    <location>
        <begin position="416"/>
        <end position="467"/>
    </location>
</feature>
<evidence type="ECO:0000256" key="1">
    <source>
        <dbReference type="ARBA" id="ARBA00000971"/>
    </source>
</evidence>
<dbReference type="Gene3D" id="1.25.40.10">
    <property type="entry name" value="Tetratricopeptide repeat domain"/>
    <property type="match status" value="1"/>
</dbReference>
<dbReference type="GO" id="GO:0003755">
    <property type="term" value="F:peptidyl-prolyl cis-trans isomerase activity"/>
    <property type="evidence" value="ECO:0007669"/>
    <property type="project" value="UniProtKB-KW"/>
</dbReference>
<dbReference type="Gene3D" id="3.10.50.40">
    <property type="match status" value="2"/>
</dbReference>
<dbReference type="InterPro" id="IPR001179">
    <property type="entry name" value="PPIase_FKBP_dom"/>
</dbReference>
<dbReference type="EC" id="5.2.1.8" evidence="2 7"/>
<dbReference type="PANTHER" id="PTHR46512:SF9">
    <property type="entry name" value="PEPTIDYLPROLYL ISOMERASE"/>
    <property type="match status" value="1"/>
</dbReference>
<protein>
    <recommendedName>
        <fullName evidence="2 7">peptidylprolyl isomerase</fullName>
        <ecNumber evidence="2 7">5.2.1.8</ecNumber>
    </recommendedName>
</protein>
<dbReference type="PROSITE" id="PS50059">
    <property type="entry name" value="FKBP_PPIASE"/>
    <property type="match status" value="2"/>
</dbReference>
<keyword evidence="3" id="KW-0677">Repeat</keyword>
<evidence type="ECO:0000256" key="7">
    <source>
        <dbReference type="PROSITE-ProRule" id="PRU00277"/>
    </source>
</evidence>
<dbReference type="Pfam" id="PF13181">
    <property type="entry name" value="TPR_8"/>
    <property type="match status" value="1"/>
</dbReference>
<keyword evidence="6 7" id="KW-0413">Isomerase</keyword>